<dbReference type="EMBL" id="JBBHLL010000202">
    <property type="protein sequence ID" value="KAK7810152.1"/>
    <property type="molecule type" value="Genomic_DNA"/>
</dbReference>
<dbReference type="InterPro" id="IPR049547">
    <property type="entry name" value="WDR93_beta-prop"/>
</dbReference>
<sequence length="52" mass="5664">MIPVPMDVKSCPGAACVLSIHWTGSHNFFLYSLNKTLKDKTGTLTIEAETVP</sequence>
<organism evidence="1 2">
    <name type="scientific">Myodes glareolus</name>
    <name type="common">Bank vole</name>
    <name type="synonym">Clethrionomys glareolus</name>
    <dbReference type="NCBI Taxonomy" id="447135"/>
    <lineage>
        <taxon>Eukaryota</taxon>
        <taxon>Metazoa</taxon>
        <taxon>Chordata</taxon>
        <taxon>Craniata</taxon>
        <taxon>Vertebrata</taxon>
        <taxon>Euteleostomi</taxon>
        <taxon>Mammalia</taxon>
        <taxon>Eutheria</taxon>
        <taxon>Euarchontoglires</taxon>
        <taxon>Glires</taxon>
        <taxon>Rodentia</taxon>
        <taxon>Myomorpha</taxon>
        <taxon>Muroidea</taxon>
        <taxon>Cricetidae</taxon>
        <taxon>Arvicolinae</taxon>
        <taxon>Myodes</taxon>
    </lineage>
</organism>
<evidence type="ECO:0000313" key="2">
    <source>
        <dbReference type="Proteomes" id="UP001488838"/>
    </source>
</evidence>
<proteinExistence type="predicted"/>
<reference evidence="1 2" key="1">
    <citation type="journal article" date="2023" name="bioRxiv">
        <title>Conserved and derived expression patterns and positive selection on dental genes reveal complex evolutionary context of ever-growing rodent molars.</title>
        <authorList>
            <person name="Calamari Z.T."/>
            <person name="Song A."/>
            <person name="Cohen E."/>
            <person name="Akter M."/>
            <person name="Roy R.D."/>
            <person name="Hallikas O."/>
            <person name="Christensen M.M."/>
            <person name="Li P."/>
            <person name="Marangoni P."/>
            <person name="Jernvall J."/>
            <person name="Klein O.D."/>
        </authorList>
    </citation>
    <scope>NUCLEOTIDE SEQUENCE [LARGE SCALE GENOMIC DNA]</scope>
    <source>
        <strain evidence="1">V071</strain>
    </source>
</reference>
<dbReference type="AlphaFoldDB" id="A0AAW0I712"/>
<dbReference type="Pfam" id="PF21030">
    <property type="entry name" value="WDR93"/>
    <property type="match status" value="1"/>
</dbReference>
<evidence type="ECO:0000313" key="1">
    <source>
        <dbReference type="EMBL" id="KAK7810152.1"/>
    </source>
</evidence>
<dbReference type="Proteomes" id="UP001488838">
    <property type="component" value="Unassembled WGS sequence"/>
</dbReference>
<gene>
    <name evidence="1" type="ORF">U0070_026775</name>
</gene>
<accession>A0AAW0I712</accession>
<name>A0AAW0I712_MYOGA</name>
<protein>
    <submittedName>
        <fullName evidence="1">Uncharacterized protein</fullName>
    </submittedName>
</protein>
<keyword evidence="2" id="KW-1185">Reference proteome</keyword>
<comment type="caution">
    <text evidence="1">The sequence shown here is derived from an EMBL/GenBank/DDBJ whole genome shotgun (WGS) entry which is preliminary data.</text>
</comment>